<protein>
    <submittedName>
        <fullName evidence="5">OmpA family protein</fullName>
    </submittedName>
</protein>
<evidence type="ECO:0000259" key="4">
    <source>
        <dbReference type="PROSITE" id="PS51123"/>
    </source>
</evidence>
<sequence>MPPLPSRLLSSLSSVSSLSFLALFAALAAPSTTTAWADDVPSAPSVFQGHIDPHAPGLKLPPGKSLAPPKVLDLKTVIGDEGGKERREDSRSDVKFQLQAEVLFPKDSSRLTDDSRIRAIAAEITRQRAHQVQIFGFTDNLGSHQHGLELSKERADSVQRELAKFLGPDVSYQIRGYAEDQPIAANDTEEGRAKNRRVEVTFPRAD</sequence>
<feature type="region of interest" description="Disordered" evidence="2">
    <location>
        <begin position="181"/>
        <end position="206"/>
    </location>
</feature>
<evidence type="ECO:0000313" key="6">
    <source>
        <dbReference type="Proteomes" id="UP001552594"/>
    </source>
</evidence>
<dbReference type="Pfam" id="PF00691">
    <property type="entry name" value="OmpA"/>
    <property type="match status" value="1"/>
</dbReference>
<reference evidence="5 6" key="1">
    <citation type="submission" date="2024-06" db="EMBL/GenBank/DDBJ databases">
        <title>The Natural Products Discovery Center: Release of the First 8490 Sequenced Strains for Exploring Actinobacteria Biosynthetic Diversity.</title>
        <authorList>
            <person name="Kalkreuter E."/>
            <person name="Kautsar S.A."/>
            <person name="Yang D."/>
            <person name="Bader C.D."/>
            <person name="Teijaro C.N."/>
            <person name="Fluegel L."/>
            <person name="Davis C.M."/>
            <person name="Simpson J.R."/>
            <person name="Lauterbach L."/>
            <person name="Steele A.D."/>
            <person name="Gui C."/>
            <person name="Meng S."/>
            <person name="Li G."/>
            <person name="Viehrig K."/>
            <person name="Ye F."/>
            <person name="Su P."/>
            <person name="Kiefer A.F."/>
            <person name="Nichols A."/>
            <person name="Cepeda A.J."/>
            <person name="Yan W."/>
            <person name="Fan B."/>
            <person name="Jiang Y."/>
            <person name="Adhikari A."/>
            <person name="Zheng C.-J."/>
            <person name="Schuster L."/>
            <person name="Cowan T.M."/>
            <person name="Smanski M.J."/>
            <person name="Chevrette M.G."/>
            <person name="De Carvalho L.P.S."/>
            <person name="Shen B."/>
        </authorList>
    </citation>
    <scope>NUCLEOTIDE SEQUENCE [LARGE SCALE GENOMIC DNA]</scope>
    <source>
        <strain evidence="5 6">NPDC052347</strain>
    </source>
</reference>
<dbReference type="PROSITE" id="PS51123">
    <property type="entry name" value="OMPA_2"/>
    <property type="match status" value="1"/>
</dbReference>
<dbReference type="CDD" id="cd07185">
    <property type="entry name" value="OmpA_C-like"/>
    <property type="match status" value="1"/>
</dbReference>
<dbReference type="Proteomes" id="UP001552594">
    <property type="component" value="Unassembled WGS sequence"/>
</dbReference>
<dbReference type="PANTHER" id="PTHR30329">
    <property type="entry name" value="STATOR ELEMENT OF FLAGELLAR MOTOR COMPLEX"/>
    <property type="match status" value="1"/>
</dbReference>
<accession>A0ABV3JSE4</accession>
<evidence type="ECO:0000313" key="5">
    <source>
        <dbReference type="EMBL" id="MEV5505808.1"/>
    </source>
</evidence>
<dbReference type="EMBL" id="JBFAUK010000003">
    <property type="protein sequence ID" value="MEV5505808.1"/>
    <property type="molecule type" value="Genomic_DNA"/>
</dbReference>
<dbReference type="Gene3D" id="3.30.1330.60">
    <property type="entry name" value="OmpA-like domain"/>
    <property type="match status" value="1"/>
</dbReference>
<feature type="signal peptide" evidence="3">
    <location>
        <begin position="1"/>
        <end position="28"/>
    </location>
</feature>
<feature type="domain" description="OmpA-like" evidence="4">
    <location>
        <begin position="91"/>
        <end position="206"/>
    </location>
</feature>
<feature type="compositionally biased region" description="Basic and acidic residues" evidence="2">
    <location>
        <begin position="189"/>
        <end position="206"/>
    </location>
</feature>
<dbReference type="SUPFAM" id="SSF103088">
    <property type="entry name" value="OmpA-like"/>
    <property type="match status" value="1"/>
</dbReference>
<comment type="caution">
    <text evidence="5">The sequence shown here is derived from an EMBL/GenBank/DDBJ whole genome shotgun (WGS) entry which is preliminary data.</text>
</comment>
<dbReference type="RefSeq" id="WP_364852481.1">
    <property type="nucleotide sequence ID" value="NZ_JBFAUK010000003.1"/>
</dbReference>
<proteinExistence type="predicted"/>
<evidence type="ECO:0000256" key="3">
    <source>
        <dbReference type="SAM" id="SignalP"/>
    </source>
</evidence>
<evidence type="ECO:0000256" key="2">
    <source>
        <dbReference type="SAM" id="MobiDB-lite"/>
    </source>
</evidence>
<organism evidence="5 6">
    <name type="scientific">Streptomyces orinoci</name>
    <name type="common">Streptoverticillium orinoci</name>
    <dbReference type="NCBI Taxonomy" id="67339"/>
    <lineage>
        <taxon>Bacteria</taxon>
        <taxon>Bacillati</taxon>
        <taxon>Actinomycetota</taxon>
        <taxon>Actinomycetes</taxon>
        <taxon>Kitasatosporales</taxon>
        <taxon>Streptomycetaceae</taxon>
        <taxon>Streptomyces</taxon>
    </lineage>
</organism>
<keyword evidence="1" id="KW-0472">Membrane</keyword>
<dbReference type="InterPro" id="IPR006665">
    <property type="entry name" value="OmpA-like"/>
</dbReference>
<gene>
    <name evidence="5" type="ORF">AB0L16_04930</name>
</gene>
<dbReference type="InterPro" id="IPR036737">
    <property type="entry name" value="OmpA-like_sf"/>
</dbReference>
<evidence type="ECO:0000256" key="1">
    <source>
        <dbReference type="PROSITE-ProRule" id="PRU00473"/>
    </source>
</evidence>
<dbReference type="PRINTS" id="PR01023">
    <property type="entry name" value="NAFLGMOTY"/>
</dbReference>
<dbReference type="InterPro" id="IPR050330">
    <property type="entry name" value="Bact_OuterMem_StrucFunc"/>
</dbReference>
<name>A0ABV3JSE4_STRON</name>
<keyword evidence="6" id="KW-1185">Reference proteome</keyword>
<keyword evidence="3" id="KW-0732">Signal</keyword>
<dbReference type="PANTHER" id="PTHR30329:SF21">
    <property type="entry name" value="LIPOPROTEIN YIAD-RELATED"/>
    <property type="match status" value="1"/>
</dbReference>
<feature type="chain" id="PRO_5045375348" evidence="3">
    <location>
        <begin position="29"/>
        <end position="206"/>
    </location>
</feature>